<feature type="region of interest" description="Disordered" evidence="1">
    <location>
        <begin position="124"/>
        <end position="156"/>
    </location>
</feature>
<evidence type="ECO:0000313" key="3">
    <source>
        <dbReference type="Proteomes" id="UP000054097"/>
    </source>
</evidence>
<reference evidence="2 3" key="1">
    <citation type="submission" date="2014-04" db="EMBL/GenBank/DDBJ databases">
        <authorList>
            <consortium name="DOE Joint Genome Institute"/>
            <person name="Kuo A."/>
            <person name="Zuccaro A."/>
            <person name="Kohler A."/>
            <person name="Nagy L.G."/>
            <person name="Floudas D."/>
            <person name="Copeland A."/>
            <person name="Barry K.W."/>
            <person name="Cichocki N."/>
            <person name="Veneault-Fourrey C."/>
            <person name="LaButti K."/>
            <person name="Lindquist E.A."/>
            <person name="Lipzen A."/>
            <person name="Lundell T."/>
            <person name="Morin E."/>
            <person name="Murat C."/>
            <person name="Sun H."/>
            <person name="Tunlid A."/>
            <person name="Henrissat B."/>
            <person name="Grigoriev I.V."/>
            <person name="Hibbett D.S."/>
            <person name="Martin F."/>
            <person name="Nordberg H.P."/>
            <person name="Cantor M.N."/>
            <person name="Hua S.X."/>
        </authorList>
    </citation>
    <scope>NUCLEOTIDE SEQUENCE [LARGE SCALE GENOMIC DNA]</scope>
    <source>
        <strain evidence="2 3">MAFF 305830</strain>
    </source>
</reference>
<name>A0A0C3AC47_SERVB</name>
<gene>
    <name evidence="2" type="ORF">M408DRAFT_28853</name>
</gene>
<accession>A0A0C3AC47</accession>
<organism evidence="2 3">
    <name type="scientific">Serendipita vermifera MAFF 305830</name>
    <dbReference type="NCBI Taxonomy" id="933852"/>
    <lineage>
        <taxon>Eukaryota</taxon>
        <taxon>Fungi</taxon>
        <taxon>Dikarya</taxon>
        <taxon>Basidiomycota</taxon>
        <taxon>Agaricomycotina</taxon>
        <taxon>Agaricomycetes</taxon>
        <taxon>Sebacinales</taxon>
        <taxon>Serendipitaceae</taxon>
        <taxon>Serendipita</taxon>
    </lineage>
</organism>
<dbReference type="AlphaFoldDB" id="A0A0C3AC47"/>
<proteinExistence type="predicted"/>
<dbReference type="EMBL" id="KN824360">
    <property type="protein sequence ID" value="KIM22215.1"/>
    <property type="molecule type" value="Genomic_DNA"/>
</dbReference>
<dbReference type="HOGENOM" id="CLU_057380_0_0_1"/>
<evidence type="ECO:0000313" key="2">
    <source>
        <dbReference type="EMBL" id="KIM22215.1"/>
    </source>
</evidence>
<dbReference type="Proteomes" id="UP000054097">
    <property type="component" value="Unassembled WGS sequence"/>
</dbReference>
<sequence>MSTSAPQLPIELYRQIVLDPELTLRDLYSLSLTTRDLSSEAYSALYTRVELRTIHETELALRTFLESDRIVKMVRILSLRPLSQYRIDFGRATPIMTRAIHRMENLRELTLGYLWTSDPFGENSGSGGQQMIAGGNQSADGGGIAQQQVGPRGPGRTAWTRALKIPNIEKLTLDSTTYRPVRDLFGALPNPLPHLVAIRPMHVRDLVGIRRVSCERVYGRTGEGHDADDGTLKDLEVLEVMNFDSYSTQGDWAPNLKTVAMITGEGRGEYFITSRSFEYMKSVRFIGPVVCYEASKDFLEEMSQLQRLEGMVLILPRITYRDFDVPDMERMKRAVPSLLWLALVPSDRNHPGVFREYTKWSLKEKTKEIGAVYQGAEPDKWHTVTRRIDDWGYALSTLLDMK</sequence>
<evidence type="ECO:0000256" key="1">
    <source>
        <dbReference type="SAM" id="MobiDB-lite"/>
    </source>
</evidence>
<feature type="compositionally biased region" description="Polar residues" evidence="1">
    <location>
        <begin position="135"/>
        <end position="149"/>
    </location>
</feature>
<dbReference type="OrthoDB" id="3265222at2759"/>
<reference evidence="3" key="2">
    <citation type="submission" date="2015-01" db="EMBL/GenBank/DDBJ databases">
        <title>Evolutionary Origins and Diversification of the Mycorrhizal Mutualists.</title>
        <authorList>
            <consortium name="DOE Joint Genome Institute"/>
            <consortium name="Mycorrhizal Genomics Consortium"/>
            <person name="Kohler A."/>
            <person name="Kuo A."/>
            <person name="Nagy L.G."/>
            <person name="Floudas D."/>
            <person name="Copeland A."/>
            <person name="Barry K.W."/>
            <person name="Cichocki N."/>
            <person name="Veneault-Fourrey C."/>
            <person name="LaButti K."/>
            <person name="Lindquist E.A."/>
            <person name="Lipzen A."/>
            <person name="Lundell T."/>
            <person name="Morin E."/>
            <person name="Murat C."/>
            <person name="Riley R."/>
            <person name="Ohm R."/>
            <person name="Sun H."/>
            <person name="Tunlid A."/>
            <person name="Henrissat B."/>
            <person name="Grigoriev I.V."/>
            <person name="Hibbett D.S."/>
            <person name="Martin F."/>
        </authorList>
    </citation>
    <scope>NUCLEOTIDE SEQUENCE [LARGE SCALE GENOMIC DNA]</scope>
    <source>
        <strain evidence="3">MAFF 305830</strain>
    </source>
</reference>
<protein>
    <submittedName>
        <fullName evidence="2">Uncharacterized protein</fullName>
    </submittedName>
</protein>
<keyword evidence="3" id="KW-1185">Reference proteome</keyword>